<evidence type="ECO:0000313" key="3">
    <source>
        <dbReference type="Proteomes" id="UP001206206"/>
    </source>
</evidence>
<dbReference type="RefSeq" id="WP_255928921.1">
    <property type="nucleotide sequence ID" value="NZ_JANFNH010000018.1"/>
</dbReference>
<dbReference type="SUPFAM" id="SSF52980">
    <property type="entry name" value="Restriction endonuclease-like"/>
    <property type="match status" value="1"/>
</dbReference>
<dbReference type="InterPro" id="IPR012296">
    <property type="entry name" value="Nuclease_put_TT1808"/>
</dbReference>
<gene>
    <name evidence="2" type="ORF">NON19_16800</name>
</gene>
<keyword evidence="2" id="KW-0540">Nuclease</keyword>
<dbReference type="GO" id="GO:0004519">
    <property type="term" value="F:endonuclease activity"/>
    <property type="evidence" value="ECO:0007669"/>
    <property type="project" value="UniProtKB-KW"/>
</dbReference>
<reference evidence="2 3" key="1">
    <citation type="submission" date="2022-06" db="EMBL/GenBank/DDBJ databases">
        <title>Draft genome sequence of type strain Streptomyces rubrisoli DSM 42083.</title>
        <authorList>
            <person name="Duangmal K."/>
            <person name="Klaysubun C."/>
        </authorList>
    </citation>
    <scope>NUCLEOTIDE SEQUENCE [LARGE SCALE GENOMIC DNA]</scope>
    <source>
        <strain evidence="2 3">DSM 42083</strain>
    </source>
</reference>
<sequence length="200" mass="22293">MTVELIDGTEMAESDELSLDEMFDGLERAFPEGFKVEIVEGAAYVTPQRYTHWEIIRRTCRQLENHYGEDVKILSDVRVDFPGDLNGLCPDLAKLADAAEPDDGGRFAPRDIELIVEVISRKTAQNDYGPKKALYAQAGVPLYIIVDPYSAKCHAFSGPEGNAYENEITVKFGDPLDLTPLGLDLTLSTEKFPHDLTLKR</sequence>
<protein>
    <submittedName>
        <fullName evidence="2">Uma2 family endonuclease</fullName>
    </submittedName>
</protein>
<dbReference type="InterPro" id="IPR011335">
    <property type="entry name" value="Restrct_endonuc-II-like"/>
</dbReference>
<organism evidence="2 3">
    <name type="scientific">Streptantibioticus rubrisoli</name>
    <dbReference type="NCBI Taxonomy" id="1387313"/>
    <lineage>
        <taxon>Bacteria</taxon>
        <taxon>Bacillati</taxon>
        <taxon>Actinomycetota</taxon>
        <taxon>Actinomycetes</taxon>
        <taxon>Kitasatosporales</taxon>
        <taxon>Streptomycetaceae</taxon>
        <taxon>Streptantibioticus</taxon>
    </lineage>
</organism>
<keyword evidence="2" id="KW-0378">Hydrolase</keyword>
<proteinExistence type="predicted"/>
<dbReference type="Gene3D" id="3.90.1570.10">
    <property type="entry name" value="tt1808, chain A"/>
    <property type="match status" value="1"/>
</dbReference>
<feature type="domain" description="Putative restriction endonuclease" evidence="1">
    <location>
        <begin position="23"/>
        <end position="187"/>
    </location>
</feature>
<dbReference type="Pfam" id="PF05685">
    <property type="entry name" value="Uma2"/>
    <property type="match status" value="1"/>
</dbReference>
<dbReference type="CDD" id="cd06260">
    <property type="entry name" value="DUF820-like"/>
    <property type="match status" value="1"/>
</dbReference>
<name>A0ABT1PE39_9ACTN</name>
<dbReference type="Proteomes" id="UP001206206">
    <property type="component" value="Unassembled WGS sequence"/>
</dbReference>
<keyword evidence="2" id="KW-0255">Endonuclease</keyword>
<evidence type="ECO:0000313" key="2">
    <source>
        <dbReference type="EMBL" id="MCQ4043632.1"/>
    </source>
</evidence>
<dbReference type="PANTHER" id="PTHR35400:SF3">
    <property type="entry name" value="SLL1072 PROTEIN"/>
    <property type="match status" value="1"/>
</dbReference>
<comment type="caution">
    <text evidence="2">The sequence shown here is derived from an EMBL/GenBank/DDBJ whole genome shotgun (WGS) entry which is preliminary data.</text>
</comment>
<evidence type="ECO:0000259" key="1">
    <source>
        <dbReference type="Pfam" id="PF05685"/>
    </source>
</evidence>
<dbReference type="InterPro" id="IPR008538">
    <property type="entry name" value="Uma2"/>
</dbReference>
<keyword evidence="3" id="KW-1185">Reference proteome</keyword>
<dbReference type="PANTHER" id="PTHR35400">
    <property type="entry name" value="SLR1083 PROTEIN"/>
    <property type="match status" value="1"/>
</dbReference>
<accession>A0ABT1PE39</accession>
<dbReference type="EMBL" id="JANFNH010000018">
    <property type="protein sequence ID" value="MCQ4043632.1"/>
    <property type="molecule type" value="Genomic_DNA"/>
</dbReference>